<dbReference type="NCBIfam" id="TIGR00518">
    <property type="entry name" value="alaDH"/>
    <property type="match status" value="1"/>
</dbReference>
<dbReference type="EC" id="1.4.1.1" evidence="3 6"/>
<feature type="domain" description="Alanine dehydrogenase/pyridine nucleotide transhydrogenase NAD(H)-binding" evidence="7">
    <location>
        <begin position="148"/>
        <end position="297"/>
    </location>
</feature>
<evidence type="ECO:0000256" key="5">
    <source>
        <dbReference type="ARBA" id="ARBA00023027"/>
    </source>
</evidence>
<dbReference type="InterPro" id="IPR008143">
    <property type="entry name" value="Ala_DH/PNT_CS2"/>
</dbReference>
<comment type="caution">
    <text evidence="9">The sequence shown here is derived from an EMBL/GenBank/DDBJ whole genome shotgun (WGS) entry which is preliminary data.</text>
</comment>
<keyword evidence="10" id="KW-1185">Reference proteome</keyword>
<gene>
    <name evidence="9" type="primary">ald</name>
    <name evidence="9" type="ORF">ACFPTR_05715</name>
</gene>
<proteinExistence type="inferred from homology"/>
<dbReference type="PANTHER" id="PTHR42795">
    <property type="entry name" value="ALANINE DEHYDROGENASE"/>
    <property type="match status" value="1"/>
</dbReference>
<dbReference type="InterPro" id="IPR036291">
    <property type="entry name" value="NAD(P)-bd_dom_sf"/>
</dbReference>
<evidence type="ECO:0000313" key="9">
    <source>
        <dbReference type="EMBL" id="MFC5628394.1"/>
    </source>
</evidence>
<dbReference type="PROSITE" id="PS00837">
    <property type="entry name" value="ALADH_PNT_2"/>
    <property type="match status" value="1"/>
</dbReference>
<dbReference type="InterPro" id="IPR007698">
    <property type="entry name" value="AlaDH/PNT_NAD(H)-bd"/>
</dbReference>
<organism evidence="9 10">
    <name type="scientific">Aliibacillus thermotolerans</name>
    <dbReference type="NCBI Taxonomy" id="1834418"/>
    <lineage>
        <taxon>Bacteria</taxon>
        <taxon>Bacillati</taxon>
        <taxon>Bacillota</taxon>
        <taxon>Bacilli</taxon>
        <taxon>Bacillales</taxon>
        <taxon>Bacillaceae</taxon>
        <taxon>Aliibacillus</taxon>
    </lineage>
</organism>
<evidence type="ECO:0000256" key="6">
    <source>
        <dbReference type="PIRNR" id="PIRNR000183"/>
    </source>
</evidence>
<keyword evidence="4 6" id="KW-0560">Oxidoreductase</keyword>
<feature type="domain" description="Alanine dehydrogenase/pyridine nucleotide transhydrogenase N-terminal" evidence="8">
    <location>
        <begin position="4"/>
        <end position="136"/>
    </location>
</feature>
<dbReference type="InterPro" id="IPR007886">
    <property type="entry name" value="AlaDH/PNT_N"/>
</dbReference>
<dbReference type="SMART" id="SM01003">
    <property type="entry name" value="AlaDh_PNT_N"/>
    <property type="match status" value="1"/>
</dbReference>
<reference evidence="10" key="1">
    <citation type="journal article" date="2019" name="Int. J. Syst. Evol. Microbiol.">
        <title>The Global Catalogue of Microorganisms (GCM) 10K type strain sequencing project: providing services to taxonomists for standard genome sequencing and annotation.</title>
        <authorList>
            <consortium name="The Broad Institute Genomics Platform"/>
            <consortium name="The Broad Institute Genome Sequencing Center for Infectious Disease"/>
            <person name="Wu L."/>
            <person name="Ma J."/>
        </authorList>
    </citation>
    <scope>NUCLEOTIDE SEQUENCE [LARGE SCALE GENOMIC DNA]</scope>
    <source>
        <strain evidence="10">CGMCC 1.15790</strain>
    </source>
</reference>
<dbReference type="SUPFAM" id="SSF52283">
    <property type="entry name" value="Formate/glycerate dehydrogenase catalytic domain-like"/>
    <property type="match status" value="1"/>
</dbReference>
<evidence type="ECO:0000259" key="8">
    <source>
        <dbReference type="SMART" id="SM01003"/>
    </source>
</evidence>
<evidence type="ECO:0000313" key="10">
    <source>
        <dbReference type="Proteomes" id="UP001596143"/>
    </source>
</evidence>
<evidence type="ECO:0000256" key="3">
    <source>
        <dbReference type="ARBA" id="ARBA00012897"/>
    </source>
</evidence>
<evidence type="ECO:0000256" key="2">
    <source>
        <dbReference type="ARBA" id="ARBA00005689"/>
    </source>
</evidence>
<dbReference type="Pfam" id="PF05222">
    <property type="entry name" value="AlaDh_PNT_N"/>
    <property type="match status" value="1"/>
</dbReference>
<dbReference type="SUPFAM" id="SSF51735">
    <property type="entry name" value="NAD(P)-binding Rossmann-fold domains"/>
    <property type="match status" value="1"/>
</dbReference>
<dbReference type="Pfam" id="PF01262">
    <property type="entry name" value="AlaDh_PNT_C"/>
    <property type="match status" value="1"/>
</dbReference>
<name>A0ABW0U6I1_9BACI</name>
<comment type="pathway">
    <text evidence="1">Amino-acid degradation; L-alanine degradation via dehydrogenase pathway; NH(3) and pyruvate from L-alanine: step 1/1.</text>
</comment>
<keyword evidence="5 6" id="KW-0520">NAD</keyword>
<dbReference type="EMBL" id="JBHSPF010000022">
    <property type="protein sequence ID" value="MFC5628394.1"/>
    <property type="molecule type" value="Genomic_DNA"/>
</dbReference>
<dbReference type="GO" id="GO:0000286">
    <property type="term" value="F:alanine dehydrogenase activity"/>
    <property type="evidence" value="ECO:0007669"/>
    <property type="project" value="UniProtKB-EC"/>
</dbReference>
<dbReference type="RefSeq" id="WP_270898274.1">
    <property type="nucleotide sequence ID" value="NZ_JBHSPF010000022.1"/>
</dbReference>
<sequence>MIIGVPKELKNNENRVALTPAGVLTFVKEGHSVIVEKGAGEGSGFTDEEYEKAGATLERDPASVWKQAEMILKVKEPIPEEYPYLRPGLIVFAFLHLAAEKELGEVLCEKKVTAIAYETVEKNGRLPLLTPMSEVAGRMAPQIGTQFLEKTKGGKGVLLSGIPGVERGKVTIIGAGVVGTHAAKAAMGMGAEVTILDINLDRLREIDDMFGKDIQTLYSNSFHVEQAVKRSDLVIGAVLIPGARAPRLVTEEMIKQMDPGSVVIDVAIDQGGVIETCDRVTSHDDPTYVKHGVIHYAVANIPGAVPRTATIGLTNATIPYALKLANEGLQQAVRHDAALRKGVNTANGVVTYRVIAEELNLPYEEVEQALGIK</sequence>
<comment type="similarity">
    <text evidence="2 6">Belongs to the AlaDH/PNT family.</text>
</comment>
<dbReference type="SMART" id="SM01002">
    <property type="entry name" value="AlaDh_PNT_C"/>
    <property type="match status" value="1"/>
</dbReference>
<dbReference type="Gene3D" id="3.40.50.720">
    <property type="entry name" value="NAD(P)-binding Rossmann-like Domain"/>
    <property type="match status" value="2"/>
</dbReference>
<comment type="catalytic activity">
    <reaction evidence="6">
        <text>L-alanine + NAD(+) + H2O = pyruvate + NH4(+) + NADH + H(+)</text>
        <dbReference type="Rhea" id="RHEA:18405"/>
        <dbReference type="ChEBI" id="CHEBI:15361"/>
        <dbReference type="ChEBI" id="CHEBI:15377"/>
        <dbReference type="ChEBI" id="CHEBI:15378"/>
        <dbReference type="ChEBI" id="CHEBI:28938"/>
        <dbReference type="ChEBI" id="CHEBI:57540"/>
        <dbReference type="ChEBI" id="CHEBI:57945"/>
        <dbReference type="ChEBI" id="CHEBI:57972"/>
        <dbReference type="EC" id="1.4.1.1"/>
    </reaction>
</comment>
<protein>
    <recommendedName>
        <fullName evidence="3 6">Alanine dehydrogenase</fullName>
        <ecNumber evidence="3 6">1.4.1.1</ecNumber>
    </recommendedName>
</protein>
<dbReference type="InterPro" id="IPR008141">
    <property type="entry name" value="Ala_DH"/>
</dbReference>
<dbReference type="PANTHER" id="PTHR42795:SF1">
    <property type="entry name" value="ALANINE DEHYDROGENASE"/>
    <property type="match status" value="1"/>
</dbReference>
<dbReference type="PIRSF" id="PIRSF000183">
    <property type="entry name" value="Alanine_dh"/>
    <property type="match status" value="1"/>
</dbReference>
<evidence type="ECO:0000256" key="4">
    <source>
        <dbReference type="ARBA" id="ARBA00023002"/>
    </source>
</evidence>
<evidence type="ECO:0000259" key="7">
    <source>
        <dbReference type="SMART" id="SM01002"/>
    </source>
</evidence>
<evidence type="ECO:0000256" key="1">
    <source>
        <dbReference type="ARBA" id="ARBA00005206"/>
    </source>
</evidence>
<accession>A0ABW0U6I1</accession>
<dbReference type="Proteomes" id="UP001596143">
    <property type="component" value="Unassembled WGS sequence"/>
</dbReference>
<dbReference type="CDD" id="cd05305">
    <property type="entry name" value="L-AlaDH"/>
    <property type="match status" value="1"/>
</dbReference>